<organism evidence="6 7">
    <name type="scientific">Chytriomyces confervae</name>
    <dbReference type="NCBI Taxonomy" id="246404"/>
    <lineage>
        <taxon>Eukaryota</taxon>
        <taxon>Fungi</taxon>
        <taxon>Fungi incertae sedis</taxon>
        <taxon>Chytridiomycota</taxon>
        <taxon>Chytridiomycota incertae sedis</taxon>
        <taxon>Chytridiomycetes</taxon>
        <taxon>Chytridiales</taxon>
        <taxon>Chytriomycetaceae</taxon>
        <taxon>Chytriomyces</taxon>
    </lineage>
</organism>
<dbReference type="STRING" id="246404.A0A507EE98"/>
<dbReference type="InterPro" id="IPR008271">
    <property type="entry name" value="Ser/Thr_kinase_AS"/>
</dbReference>
<evidence type="ECO:0000256" key="1">
    <source>
        <dbReference type="ARBA" id="ARBA00022741"/>
    </source>
</evidence>
<dbReference type="Gene3D" id="1.10.510.10">
    <property type="entry name" value="Transferase(Phosphotransferase) domain 1"/>
    <property type="match status" value="1"/>
</dbReference>
<dbReference type="GO" id="GO:0005634">
    <property type="term" value="C:nucleus"/>
    <property type="evidence" value="ECO:0007669"/>
    <property type="project" value="TreeGrafter"/>
</dbReference>
<dbReference type="InterPro" id="IPR000719">
    <property type="entry name" value="Prot_kinase_dom"/>
</dbReference>
<keyword evidence="2 3" id="KW-0067">ATP-binding</keyword>
<evidence type="ECO:0000256" key="2">
    <source>
        <dbReference type="ARBA" id="ARBA00022840"/>
    </source>
</evidence>
<proteinExistence type="predicted"/>
<evidence type="ECO:0000256" key="3">
    <source>
        <dbReference type="PROSITE-ProRule" id="PRU10141"/>
    </source>
</evidence>
<name>A0A507EE98_9FUNG</name>
<evidence type="ECO:0000313" key="7">
    <source>
        <dbReference type="Proteomes" id="UP000320333"/>
    </source>
</evidence>
<dbReference type="PANTHER" id="PTHR24346">
    <property type="entry name" value="MAP/MICROTUBULE AFFINITY-REGULATING KINASE"/>
    <property type="match status" value="1"/>
</dbReference>
<dbReference type="AlphaFoldDB" id="A0A507EE98"/>
<evidence type="ECO:0000256" key="4">
    <source>
        <dbReference type="SAM" id="MobiDB-lite"/>
    </source>
</evidence>
<dbReference type="SUPFAM" id="SSF56112">
    <property type="entry name" value="Protein kinase-like (PK-like)"/>
    <property type="match status" value="1"/>
</dbReference>
<dbReference type="SMART" id="SM00220">
    <property type="entry name" value="S_TKc"/>
    <property type="match status" value="1"/>
</dbReference>
<dbReference type="PROSITE" id="PS00107">
    <property type="entry name" value="PROTEIN_KINASE_ATP"/>
    <property type="match status" value="1"/>
</dbReference>
<dbReference type="EMBL" id="QEAP01000643">
    <property type="protein sequence ID" value="TPX62473.1"/>
    <property type="molecule type" value="Genomic_DNA"/>
</dbReference>
<dbReference type="PROSITE" id="PS50011">
    <property type="entry name" value="PROTEIN_KINASE_DOM"/>
    <property type="match status" value="1"/>
</dbReference>
<dbReference type="GO" id="GO:0005829">
    <property type="term" value="C:cytosol"/>
    <property type="evidence" value="ECO:0007669"/>
    <property type="project" value="TreeGrafter"/>
</dbReference>
<dbReference type="PANTHER" id="PTHR24346:SF72">
    <property type="entry name" value="CAMK PROTEIN KINASE"/>
    <property type="match status" value="1"/>
</dbReference>
<keyword evidence="1 3" id="KW-0547">Nucleotide-binding</keyword>
<sequence length="610" mass="67217">GAFQLSLFSKLSKAHLQNLSSADLHVKRIVEKTEKMINTPLSIDAQIQAILAKQEFLFKMQSEQVAQILATVKTQVDHYVQLSEQQAAAGKHPQEMDHTDSSVTLALQEPDAYITQGGGAQSVPPPFPLDPLKQSTELFPMEDSLRQTAKDAPTGASMMDKVKAWGASASAFLNTLLNHRSNGCGGTVNPIDVNTGGETIEDGCAQEPQQPDKTMGNSVNNVGAVLIGSVANEVVSSAAKPKKPVVKRSNAVSRLFRRKTVRGKNLKDALPKDSALDQCTTGEMGPAGFPMSPTFSRQYKLGRVLGEGGFGIVMAATRLRDGRQVAVKFINAAKIPSERWLPDSRSPSGGLVPSEITILQQMRHPNIIQYIDHMMEADAYVLVITELHGSEWQRSPHSADPRSSSTPTENTRGGKVTSMDLFECIDLHHHLPEPLARKIFAQVALAAEYLQANGLVHRDIKDENIVVDSSFNIKLIDFGSAARIPTTPNEQFTEFRGTTLYASPEIVRKEKYRGPEAEMWALGVLLFTMIFGESPFQSEAEIAECCLRMPKGFHLESDRDYHGGCRHLIHRLLEYDPECRITIEEVLEHPWLKSEVAFYQKKHGSFDPAA</sequence>
<evidence type="ECO:0000259" key="5">
    <source>
        <dbReference type="PROSITE" id="PS50011"/>
    </source>
</evidence>
<dbReference type="PROSITE" id="PS00108">
    <property type="entry name" value="PROTEIN_KINASE_ST"/>
    <property type="match status" value="1"/>
</dbReference>
<dbReference type="InterPro" id="IPR017441">
    <property type="entry name" value="Protein_kinase_ATP_BS"/>
</dbReference>
<feature type="domain" description="Protein kinase" evidence="5">
    <location>
        <begin position="299"/>
        <end position="592"/>
    </location>
</feature>
<dbReference type="InterPro" id="IPR011009">
    <property type="entry name" value="Kinase-like_dom_sf"/>
</dbReference>
<dbReference type="Gene3D" id="3.30.200.20">
    <property type="entry name" value="Phosphorylase Kinase, domain 1"/>
    <property type="match status" value="1"/>
</dbReference>
<feature type="non-terminal residue" evidence="6">
    <location>
        <position position="1"/>
    </location>
</feature>
<dbReference type="Pfam" id="PF00069">
    <property type="entry name" value="Pkinase"/>
    <property type="match status" value="1"/>
</dbReference>
<feature type="region of interest" description="Disordered" evidence="4">
    <location>
        <begin position="393"/>
        <end position="414"/>
    </location>
</feature>
<feature type="compositionally biased region" description="Polar residues" evidence="4">
    <location>
        <begin position="393"/>
        <end position="411"/>
    </location>
</feature>
<dbReference type="GO" id="GO:0035556">
    <property type="term" value="P:intracellular signal transduction"/>
    <property type="evidence" value="ECO:0007669"/>
    <property type="project" value="TreeGrafter"/>
</dbReference>
<dbReference type="GO" id="GO:0004674">
    <property type="term" value="F:protein serine/threonine kinase activity"/>
    <property type="evidence" value="ECO:0007669"/>
    <property type="project" value="TreeGrafter"/>
</dbReference>
<evidence type="ECO:0000313" key="6">
    <source>
        <dbReference type="EMBL" id="TPX62473.1"/>
    </source>
</evidence>
<dbReference type="GO" id="GO:0005524">
    <property type="term" value="F:ATP binding"/>
    <property type="evidence" value="ECO:0007669"/>
    <property type="project" value="UniProtKB-UniRule"/>
</dbReference>
<gene>
    <name evidence="6" type="ORF">CcCBS67573_g08829</name>
</gene>
<accession>A0A507EE98</accession>
<dbReference type="OrthoDB" id="10252171at2759"/>
<feature type="binding site" evidence="3">
    <location>
        <position position="328"/>
    </location>
    <ligand>
        <name>ATP</name>
        <dbReference type="ChEBI" id="CHEBI:30616"/>
    </ligand>
</feature>
<dbReference type="GO" id="GO:0045719">
    <property type="term" value="P:negative regulation of glycogen biosynthetic process"/>
    <property type="evidence" value="ECO:0007669"/>
    <property type="project" value="TreeGrafter"/>
</dbReference>
<keyword evidence="7" id="KW-1185">Reference proteome</keyword>
<comment type="caution">
    <text evidence="6">The sequence shown here is derived from an EMBL/GenBank/DDBJ whole genome shotgun (WGS) entry which is preliminary data.</text>
</comment>
<dbReference type="Proteomes" id="UP000320333">
    <property type="component" value="Unassembled WGS sequence"/>
</dbReference>
<reference evidence="6 7" key="1">
    <citation type="journal article" date="2019" name="Sci. Rep.">
        <title>Comparative genomics of chytrid fungi reveal insights into the obligate biotrophic and pathogenic lifestyle of Synchytrium endobioticum.</title>
        <authorList>
            <person name="van de Vossenberg B.T.L.H."/>
            <person name="Warris S."/>
            <person name="Nguyen H.D.T."/>
            <person name="van Gent-Pelzer M.P.E."/>
            <person name="Joly D.L."/>
            <person name="van de Geest H.C."/>
            <person name="Bonants P.J.M."/>
            <person name="Smith D.S."/>
            <person name="Levesque C.A."/>
            <person name="van der Lee T.A.J."/>
        </authorList>
    </citation>
    <scope>NUCLEOTIDE SEQUENCE [LARGE SCALE GENOMIC DNA]</scope>
    <source>
        <strain evidence="6 7">CBS 675.73</strain>
    </source>
</reference>
<protein>
    <recommendedName>
        <fullName evidence="5">Protein kinase domain-containing protein</fullName>
    </recommendedName>
</protein>